<keyword evidence="3" id="KW-1185">Reference proteome</keyword>
<evidence type="ECO:0000313" key="2">
    <source>
        <dbReference type="EMBL" id="GLH99362.1"/>
    </source>
</evidence>
<reference evidence="2" key="1">
    <citation type="submission" date="2022-12" db="EMBL/GenBank/DDBJ databases">
        <title>New Phytohabitans aurantiacus sp. RD004123 nov., an actinomycete isolated from soil.</title>
        <authorList>
            <person name="Triningsih D.W."/>
            <person name="Harunari E."/>
            <person name="Igarashi Y."/>
        </authorList>
    </citation>
    <scope>NUCLEOTIDE SEQUENCE</scope>
    <source>
        <strain evidence="2">RD004123</strain>
    </source>
</reference>
<dbReference type="RefSeq" id="WP_281898960.1">
    <property type="nucleotide sequence ID" value="NZ_BSDI01000023.1"/>
</dbReference>
<organism evidence="2 3">
    <name type="scientific">Phytohabitans aurantiacus</name>
    <dbReference type="NCBI Taxonomy" id="3016789"/>
    <lineage>
        <taxon>Bacteria</taxon>
        <taxon>Bacillati</taxon>
        <taxon>Actinomycetota</taxon>
        <taxon>Actinomycetes</taxon>
        <taxon>Micromonosporales</taxon>
        <taxon>Micromonosporaceae</taxon>
    </lineage>
</organism>
<dbReference type="EMBL" id="BSDI01000023">
    <property type="protein sequence ID" value="GLH99362.1"/>
    <property type="molecule type" value="Genomic_DNA"/>
</dbReference>
<evidence type="ECO:0000256" key="1">
    <source>
        <dbReference type="SAM" id="MobiDB-lite"/>
    </source>
</evidence>
<evidence type="ECO:0000313" key="3">
    <source>
        <dbReference type="Proteomes" id="UP001144280"/>
    </source>
</evidence>
<name>A0ABQ5QYM2_9ACTN</name>
<gene>
    <name evidence="2" type="ORF">Pa4123_46380</name>
</gene>
<feature type="region of interest" description="Disordered" evidence="1">
    <location>
        <begin position="36"/>
        <end position="57"/>
    </location>
</feature>
<comment type="caution">
    <text evidence="2">The sequence shown here is derived from an EMBL/GenBank/DDBJ whole genome shotgun (WGS) entry which is preliminary data.</text>
</comment>
<protein>
    <submittedName>
        <fullName evidence="2">Uncharacterized protein</fullName>
    </submittedName>
</protein>
<sequence>MVWLAYDGGHDASPADGANRDAPAAVKGRVTYRVRSRAVRTSTPVRVRTGHPPATPARTVRLERPSISW</sequence>
<feature type="region of interest" description="Disordered" evidence="1">
    <location>
        <begin position="1"/>
        <end position="23"/>
    </location>
</feature>
<proteinExistence type="predicted"/>
<accession>A0ABQ5QYM2</accession>
<dbReference type="Proteomes" id="UP001144280">
    <property type="component" value="Unassembled WGS sequence"/>
</dbReference>